<evidence type="ECO:0000313" key="10">
    <source>
        <dbReference type="Proteomes" id="UP000829291"/>
    </source>
</evidence>
<keyword evidence="2" id="KW-1003">Cell membrane</keyword>
<dbReference type="RefSeq" id="XP_046602648.1">
    <property type="nucleotide sequence ID" value="XM_046746692.1"/>
</dbReference>
<keyword evidence="6" id="KW-0675">Receptor</keyword>
<feature type="signal peptide" evidence="9">
    <location>
        <begin position="1"/>
        <end position="19"/>
    </location>
</feature>
<evidence type="ECO:0000256" key="3">
    <source>
        <dbReference type="ARBA" id="ARBA00022692"/>
    </source>
</evidence>
<evidence type="ECO:0000256" key="1">
    <source>
        <dbReference type="ARBA" id="ARBA00004651"/>
    </source>
</evidence>
<dbReference type="Gene3D" id="3.40.190.10">
    <property type="entry name" value="Periplasmic binding protein-like II"/>
    <property type="match status" value="1"/>
</dbReference>
<dbReference type="GeneID" id="124296629"/>
<keyword evidence="9" id="KW-0732">Signal</keyword>
<sequence>MMQRNILITLAVVFGSSIARMEYENHEDDWARQNPFRIVMSWYLKRASSVTVRIFNGKESESIHCCSARLITAVCQETDTAVLVRRYSIPVENGDQERSNSGLDSSTYAWSWPSGNKIANENNPRDVTTILLVPDAKTFNTFLDNAGPWQRNAFELTLIIIVSDPDLSCEGTSEKKDWKTTLKMMLQRIWTENKVTNVFLTAPTSACIKDYVFAWDPFALGTNKTLGRLKRVKVNMDDPQVYEALSEFVNTAKNMNMYPLKVTIFQRTPTVLLTPELDRTGEIHGRSDLDRATGLDIMVLKTLSLWMNFSVDVYPPSNGAEYGYQIGNGTWVGMIGDVAYGRIDFAANGAFLKDYGANNLIEFTSPTNCESMCIVVPRSKMIPQWLQIFQCFSPLVWILLFCNVLVCGMIRYCLHSTLQDEKRRPSGLMEILIITAMIFANSPEKMPVSNSERIFVGVCLLFSIIIVGTFQGSLYQEFTNPRYYRNLNTLAELDQSGLLIGTTSPNLGDIFGEDDNSPTLTHLRQKIKIFAKSKVRTIDKAASGRNIAAIERRNDLMLSTKTKFLDEHGEPILHVVNECPRTYHLAYMVQRDAFFLKRMNVLLRRMFDSGLTTYWYNSTVDSLIMKHHYAMAKRIETRSKLLAFKFENLQISFITLGCGLLLSTIVFIGERIKFFYNTVKRNAVRGKHFSVELHSR</sequence>
<evidence type="ECO:0000313" key="11">
    <source>
        <dbReference type="RefSeq" id="XP_046602648.1"/>
    </source>
</evidence>
<keyword evidence="5 8" id="KW-0472">Membrane</keyword>
<evidence type="ECO:0000256" key="6">
    <source>
        <dbReference type="ARBA" id="ARBA00023170"/>
    </source>
</evidence>
<evidence type="ECO:0000256" key="2">
    <source>
        <dbReference type="ARBA" id="ARBA00022475"/>
    </source>
</evidence>
<dbReference type="Gene3D" id="1.10.287.70">
    <property type="match status" value="1"/>
</dbReference>
<feature type="chain" id="PRO_5045705071" evidence="9">
    <location>
        <begin position="20"/>
        <end position="696"/>
    </location>
</feature>
<comment type="subcellular location">
    <subcellularLocation>
        <location evidence="1">Cell membrane</location>
        <topology evidence="1">Multi-pass membrane protein</topology>
    </subcellularLocation>
</comment>
<feature type="transmembrane region" description="Helical" evidence="8">
    <location>
        <begin position="426"/>
        <end position="442"/>
    </location>
</feature>
<evidence type="ECO:0000256" key="4">
    <source>
        <dbReference type="ARBA" id="ARBA00022989"/>
    </source>
</evidence>
<feature type="transmembrane region" description="Helical" evidence="8">
    <location>
        <begin position="648"/>
        <end position="668"/>
    </location>
</feature>
<keyword evidence="7" id="KW-0325">Glycoprotein</keyword>
<dbReference type="InterPro" id="IPR052192">
    <property type="entry name" value="Insect_Ionotropic_Sensory_Rcpt"/>
</dbReference>
<evidence type="ECO:0000256" key="7">
    <source>
        <dbReference type="ARBA" id="ARBA00023180"/>
    </source>
</evidence>
<organism evidence="10 11">
    <name type="scientific">Neodiprion lecontei</name>
    <name type="common">Redheaded pine sawfly</name>
    <dbReference type="NCBI Taxonomy" id="441921"/>
    <lineage>
        <taxon>Eukaryota</taxon>
        <taxon>Metazoa</taxon>
        <taxon>Ecdysozoa</taxon>
        <taxon>Arthropoda</taxon>
        <taxon>Hexapoda</taxon>
        <taxon>Insecta</taxon>
        <taxon>Pterygota</taxon>
        <taxon>Neoptera</taxon>
        <taxon>Endopterygota</taxon>
        <taxon>Hymenoptera</taxon>
        <taxon>Tenthredinoidea</taxon>
        <taxon>Diprionidae</taxon>
        <taxon>Diprioninae</taxon>
        <taxon>Neodiprion</taxon>
    </lineage>
</organism>
<dbReference type="PANTHER" id="PTHR42643:SF31">
    <property type="entry name" value="IONOTROPIC RECEPTOR 68B-RELATED"/>
    <property type="match status" value="1"/>
</dbReference>
<accession>A0ABM3GQU3</accession>
<reference evidence="11" key="1">
    <citation type="submission" date="2025-08" db="UniProtKB">
        <authorList>
            <consortium name="RefSeq"/>
        </authorList>
    </citation>
    <scope>IDENTIFICATION</scope>
    <source>
        <tissue evidence="11">Thorax and Abdomen</tissue>
    </source>
</reference>
<feature type="transmembrane region" description="Helical" evidence="8">
    <location>
        <begin position="395"/>
        <end position="414"/>
    </location>
</feature>
<dbReference type="PANTHER" id="PTHR42643">
    <property type="entry name" value="IONOTROPIC RECEPTOR 20A-RELATED"/>
    <property type="match status" value="1"/>
</dbReference>
<keyword evidence="3 8" id="KW-0812">Transmembrane</keyword>
<gene>
    <name evidence="11" type="primary">LOC124296629</name>
</gene>
<evidence type="ECO:0000256" key="9">
    <source>
        <dbReference type="SAM" id="SignalP"/>
    </source>
</evidence>
<keyword evidence="10" id="KW-1185">Reference proteome</keyword>
<dbReference type="Proteomes" id="UP000829291">
    <property type="component" value="Chromosome 1"/>
</dbReference>
<feature type="transmembrane region" description="Helical" evidence="8">
    <location>
        <begin position="454"/>
        <end position="475"/>
    </location>
</feature>
<keyword evidence="4 8" id="KW-1133">Transmembrane helix</keyword>
<name>A0ABM3GQU3_NEOLC</name>
<proteinExistence type="predicted"/>
<evidence type="ECO:0000256" key="8">
    <source>
        <dbReference type="SAM" id="Phobius"/>
    </source>
</evidence>
<dbReference type="SUPFAM" id="SSF53850">
    <property type="entry name" value="Periplasmic binding protein-like II"/>
    <property type="match status" value="1"/>
</dbReference>
<evidence type="ECO:0000256" key="5">
    <source>
        <dbReference type="ARBA" id="ARBA00023136"/>
    </source>
</evidence>
<protein>
    <submittedName>
        <fullName evidence="11">Uncharacterized protein LOC124296629</fullName>
    </submittedName>
</protein>